<dbReference type="EMBL" id="LGTK01000146">
    <property type="protein sequence ID" value="KPH68251.1"/>
    <property type="molecule type" value="Genomic_DNA"/>
</dbReference>
<name>A0ABR5MF05_9BACI</name>
<feature type="non-terminal residue" evidence="1">
    <location>
        <position position="1"/>
    </location>
</feature>
<keyword evidence="2" id="KW-1185">Reference proteome</keyword>
<accession>A0ABR5MF05</accession>
<sequence>LIIHTSMCLSKQGSNSIFFQIINIVKPKITINLRNATLNTKKWPFLGRLPPWAYHTFKKIGICMFYSSFSA</sequence>
<protein>
    <submittedName>
        <fullName evidence="1">Uncharacterized protein</fullName>
    </submittedName>
</protein>
<dbReference type="Proteomes" id="UP000037854">
    <property type="component" value="Unassembled WGS sequence"/>
</dbReference>
<evidence type="ECO:0000313" key="2">
    <source>
        <dbReference type="Proteomes" id="UP000037854"/>
    </source>
</evidence>
<proteinExistence type="predicted"/>
<evidence type="ECO:0000313" key="1">
    <source>
        <dbReference type="EMBL" id="KPH68251.1"/>
    </source>
</evidence>
<organism evidence="1 2">
    <name type="scientific">Oceanobacillus caeni</name>
    <dbReference type="NCBI Taxonomy" id="405946"/>
    <lineage>
        <taxon>Bacteria</taxon>
        <taxon>Bacillati</taxon>
        <taxon>Bacillota</taxon>
        <taxon>Bacilli</taxon>
        <taxon>Bacillales</taxon>
        <taxon>Bacillaceae</taxon>
        <taxon>Oceanobacillus</taxon>
    </lineage>
</organism>
<reference evidence="1 2" key="1">
    <citation type="submission" date="2015-07" db="EMBL/GenBank/DDBJ databases">
        <title>High-quality draft genome sequence of Oceanobacillus caeni HM6, a bacillus isolated from a human feces.</title>
        <authorList>
            <person name="Kumar J."/>
            <person name="Verma M.K."/>
            <person name="Pandey R."/>
            <person name="Bhambi M."/>
            <person name="Chauhan N."/>
        </authorList>
    </citation>
    <scope>NUCLEOTIDE SEQUENCE [LARGE SCALE GENOMIC DNA]</scope>
    <source>
        <strain evidence="1 2">HM6</strain>
    </source>
</reference>
<comment type="caution">
    <text evidence="1">The sequence shown here is derived from an EMBL/GenBank/DDBJ whole genome shotgun (WGS) entry which is preliminary data.</text>
</comment>
<gene>
    <name evidence="1" type="ORF">AFL42_17610</name>
</gene>